<keyword evidence="3" id="KW-0576">Peroxisome</keyword>
<dbReference type="Proteomes" id="UP000703661">
    <property type="component" value="Unassembled WGS sequence"/>
</dbReference>
<gene>
    <name evidence="5" type="primary">PEX11_1</name>
    <name evidence="5" type="ORF">BGZ80_006303</name>
</gene>
<evidence type="ECO:0000256" key="1">
    <source>
        <dbReference type="ARBA" id="ARBA00022593"/>
    </source>
</evidence>
<accession>A0A9P6MYZ1</accession>
<organism evidence="5 6">
    <name type="scientific">Entomortierella chlamydospora</name>
    <dbReference type="NCBI Taxonomy" id="101097"/>
    <lineage>
        <taxon>Eukaryota</taxon>
        <taxon>Fungi</taxon>
        <taxon>Fungi incertae sedis</taxon>
        <taxon>Mucoromycota</taxon>
        <taxon>Mortierellomycotina</taxon>
        <taxon>Mortierellomycetes</taxon>
        <taxon>Mortierellales</taxon>
        <taxon>Mortierellaceae</taxon>
        <taxon>Entomortierella</taxon>
    </lineage>
</organism>
<dbReference type="Pfam" id="PF05648">
    <property type="entry name" value="PEX11"/>
    <property type="match status" value="1"/>
</dbReference>
<name>A0A9P6MYZ1_9FUNG</name>
<comment type="subcellular location">
    <subcellularLocation>
        <location evidence="4">Peroxisome membrane</location>
    </subcellularLocation>
</comment>
<evidence type="ECO:0000256" key="4">
    <source>
        <dbReference type="ARBA" id="ARBA00046271"/>
    </source>
</evidence>
<keyword evidence="2" id="KW-0472">Membrane</keyword>
<dbReference type="PANTHER" id="PTHR12652">
    <property type="entry name" value="PEROXISOMAL BIOGENESIS FACTOR 11"/>
    <property type="match status" value="1"/>
</dbReference>
<dbReference type="PANTHER" id="PTHR12652:SF50">
    <property type="entry name" value="PEROXIN 11"/>
    <property type="match status" value="1"/>
</dbReference>
<evidence type="ECO:0000256" key="2">
    <source>
        <dbReference type="ARBA" id="ARBA00023136"/>
    </source>
</evidence>
<proteinExistence type="predicted"/>
<dbReference type="GO" id="GO:0005778">
    <property type="term" value="C:peroxisomal membrane"/>
    <property type="evidence" value="ECO:0007669"/>
    <property type="project" value="UniProtKB-SubCell"/>
</dbReference>
<comment type="caution">
    <text evidence="5">The sequence shown here is derived from an EMBL/GenBank/DDBJ whole genome shotgun (WGS) entry which is preliminary data.</text>
</comment>
<dbReference type="GO" id="GO:0016559">
    <property type="term" value="P:peroxisome fission"/>
    <property type="evidence" value="ECO:0007669"/>
    <property type="project" value="InterPro"/>
</dbReference>
<keyword evidence="1" id="KW-0962">Peroxisome biogenesis</keyword>
<dbReference type="AlphaFoldDB" id="A0A9P6MYZ1"/>
<evidence type="ECO:0000313" key="5">
    <source>
        <dbReference type="EMBL" id="KAG0019113.1"/>
    </source>
</evidence>
<evidence type="ECO:0000313" key="6">
    <source>
        <dbReference type="Proteomes" id="UP000703661"/>
    </source>
</evidence>
<reference evidence="5" key="1">
    <citation type="journal article" date="2020" name="Fungal Divers.">
        <title>Resolving the Mortierellaceae phylogeny through synthesis of multi-gene phylogenetics and phylogenomics.</title>
        <authorList>
            <person name="Vandepol N."/>
            <person name="Liber J."/>
            <person name="Desiro A."/>
            <person name="Na H."/>
            <person name="Kennedy M."/>
            <person name="Barry K."/>
            <person name="Grigoriev I.V."/>
            <person name="Miller A.N."/>
            <person name="O'Donnell K."/>
            <person name="Stajich J.E."/>
            <person name="Bonito G."/>
        </authorList>
    </citation>
    <scope>NUCLEOTIDE SEQUENCE</scope>
    <source>
        <strain evidence="5">NRRL 2769</strain>
    </source>
</reference>
<dbReference type="EMBL" id="JAAAID010000310">
    <property type="protein sequence ID" value="KAG0019113.1"/>
    <property type="molecule type" value="Genomic_DNA"/>
</dbReference>
<dbReference type="InterPro" id="IPR008733">
    <property type="entry name" value="PEX11"/>
</dbReference>
<evidence type="ECO:0000256" key="3">
    <source>
        <dbReference type="ARBA" id="ARBA00023140"/>
    </source>
</evidence>
<keyword evidence="6" id="KW-1185">Reference proteome</keyword>
<protein>
    <submittedName>
        <fullName evidence="5">Peroxisomal membrane protein PMP27</fullName>
    </submittedName>
</protein>
<sequence>MSTTVINVKPWLKFTATTVGRDKLYRGVQYFSRFLAWFLLRSGATKETVTRFDNLKKTLALSRKCKPIEHFESAMTAMSLREEIIRFFTVGKQLSYAGYLAFDALVFLDGAGAYKFQNIKRYIELSNKFWLSGIIFSFLGGLYKTRHIQIRRETASRGLKHHVESEKLSAHAEVKAIEREQHEVNKQLLQDALDMLIPSTSLGYVDLDDGLVGLIGTVTSIMGAQAHWAKVNKS</sequence>
<dbReference type="OrthoDB" id="411017at2759"/>